<comment type="similarity">
    <text evidence="2">Belongs to the TMEM86 family.</text>
</comment>
<dbReference type="RefSeq" id="WP_062219408.1">
    <property type="nucleotide sequence ID" value="NZ_CP012023.1"/>
</dbReference>
<sequence>MEPEIIERGIVVALWALAMVSAFAYLWLTETPTCTRRTAVKATPLLAFAAIAALAHAPVILIIALALSAVGDIALSRDGSRAFLTGLIAFALAHLAYLALFVPHVSRVEHAPIFGMVIVAALAIAIVVPKRDPLTWPARAYAVIICAMTAAALSLPFGLRGATVGAVLFLMSDLILAVRLFHLSEGTVRARMASYTLWVLYVGGQGLILLAFL</sequence>
<evidence type="ECO:0000313" key="7">
    <source>
        <dbReference type="Proteomes" id="UP000064920"/>
    </source>
</evidence>
<dbReference type="EMBL" id="CP012023">
    <property type="protein sequence ID" value="ALI56432.1"/>
    <property type="molecule type" value="Genomic_DNA"/>
</dbReference>
<dbReference type="Proteomes" id="UP000064920">
    <property type="component" value="Chromosome"/>
</dbReference>
<organism evidence="6 7">
    <name type="scientific">Celeribacter marinus</name>
    <dbReference type="NCBI Taxonomy" id="1397108"/>
    <lineage>
        <taxon>Bacteria</taxon>
        <taxon>Pseudomonadati</taxon>
        <taxon>Pseudomonadota</taxon>
        <taxon>Alphaproteobacteria</taxon>
        <taxon>Rhodobacterales</taxon>
        <taxon>Roseobacteraceae</taxon>
        <taxon>Celeribacter</taxon>
    </lineage>
</organism>
<comment type="subcellular location">
    <subcellularLocation>
        <location evidence="1">Membrane</location>
        <topology evidence="1">Multi-pass membrane protein</topology>
    </subcellularLocation>
</comment>
<dbReference type="InterPro" id="IPR012506">
    <property type="entry name" value="TMEM86B-like"/>
</dbReference>
<keyword evidence="7" id="KW-1185">Reference proteome</keyword>
<protein>
    <submittedName>
        <fullName evidence="6">Membrane protein</fullName>
    </submittedName>
</protein>
<dbReference type="STRING" id="1397108.IMCC12053_2485"/>
<dbReference type="OrthoDB" id="345840at2"/>
<evidence type="ECO:0000256" key="3">
    <source>
        <dbReference type="ARBA" id="ARBA00022692"/>
    </source>
</evidence>
<keyword evidence="3" id="KW-0812">Transmembrane</keyword>
<keyword evidence="5" id="KW-0472">Membrane</keyword>
<dbReference type="PANTHER" id="PTHR31885">
    <property type="entry name" value="GH04784P"/>
    <property type="match status" value="1"/>
</dbReference>
<evidence type="ECO:0000313" key="6">
    <source>
        <dbReference type="EMBL" id="ALI56432.1"/>
    </source>
</evidence>
<evidence type="ECO:0000256" key="1">
    <source>
        <dbReference type="ARBA" id="ARBA00004141"/>
    </source>
</evidence>
<dbReference type="KEGG" id="cmar:IMCC12053_2485"/>
<reference evidence="6 7" key="1">
    <citation type="submission" date="2015-05" db="EMBL/GenBank/DDBJ databases">
        <authorList>
            <person name="Wang D.B."/>
            <person name="Wang M."/>
        </authorList>
    </citation>
    <scope>NUCLEOTIDE SEQUENCE [LARGE SCALE GENOMIC DNA]</scope>
    <source>
        <strain evidence="6 7">IMCC 12053</strain>
    </source>
</reference>
<keyword evidence="4" id="KW-1133">Transmembrane helix</keyword>
<evidence type="ECO:0000256" key="5">
    <source>
        <dbReference type="ARBA" id="ARBA00023136"/>
    </source>
</evidence>
<proteinExistence type="inferred from homology"/>
<dbReference type="PANTHER" id="PTHR31885:SF6">
    <property type="entry name" value="GH04784P"/>
    <property type="match status" value="1"/>
</dbReference>
<dbReference type="GO" id="GO:0016020">
    <property type="term" value="C:membrane"/>
    <property type="evidence" value="ECO:0007669"/>
    <property type="project" value="UniProtKB-SubCell"/>
</dbReference>
<dbReference type="Pfam" id="PF07947">
    <property type="entry name" value="YhhN"/>
    <property type="match status" value="1"/>
</dbReference>
<dbReference type="PATRIC" id="fig|1397108.4.peg.2539"/>
<accession>A0A0P0A129</accession>
<evidence type="ECO:0000256" key="2">
    <source>
        <dbReference type="ARBA" id="ARBA00007375"/>
    </source>
</evidence>
<evidence type="ECO:0000256" key="4">
    <source>
        <dbReference type="ARBA" id="ARBA00022989"/>
    </source>
</evidence>
<name>A0A0P0A129_9RHOB</name>
<dbReference type="AlphaFoldDB" id="A0A0P0A129"/>
<gene>
    <name evidence="6" type="ORF">IMCC12053_2485</name>
</gene>
<dbReference type="GO" id="GO:0016787">
    <property type="term" value="F:hydrolase activity"/>
    <property type="evidence" value="ECO:0007669"/>
    <property type="project" value="TreeGrafter"/>
</dbReference>